<protein>
    <submittedName>
        <fullName evidence="2">Uncharacterized protein</fullName>
    </submittedName>
</protein>
<reference evidence="4 5" key="1">
    <citation type="submission" date="2019-05" db="EMBL/GenBank/DDBJ databases">
        <title>Emergence of the Ug99 lineage of the wheat stem rust pathogen through somatic hybridization.</title>
        <authorList>
            <person name="Li F."/>
            <person name="Upadhyaya N.M."/>
            <person name="Sperschneider J."/>
            <person name="Matny O."/>
            <person name="Nguyen-Phuc H."/>
            <person name="Mago R."/>
            <person name="Raley C."/>
            <person name="Miller M.E."/>
            <person name="Silverstein K.A.T."/>
            <person name="Henningsen E."/>
            <person name="Hirsch C.D."/>
            <person name="Visser B."/>
            <person name="Pretorius Z.A."/>
            <person name="Steffenson B.J."/>
            <person name="Schwessinger B."/>
            <person name="Dodds P.N."/>
            <person name="Figueroa M."/>
        </authorList>
    </citation>
    <scope>NUCLEOTIDE SEQUENCE [LARGE SCALE GENOMIC DNA]</scope>
    <source>
        <strain evidence="2">21-0</strain>
        <strain evidence="3 5">Ug99</strain>
    </source>
</reference>
<organism evidence="2 4">
    <name type="scientific">Puccinia graminis f. sp. tritici</name>
    <dbReference type="NCBI Taxonomy" id="56615"/>
    <lineage>
        <taxon>Eukaryota</taxon>
        <taxon>Fungi</taxon>
        <taxon>Dikarya</taxon>
        <taxon>Basidiomycota</taxon>
        <taxon>Pucciniomycotina</taxon>
        <taxon>Pucciniomycetes</taxon>
        <taxon>Pucciniales</taxon>
        <taxon>Pucciniaceae</taxon>
        <taxon>Puccinia</taxon>
    </lineage>
</organism>
<feature type="transmembrane region" description="Helical" evidence="1">
    <location>
        <begin position="48"/>
        <end position="66"/>
    </location>
</feature>
<evidence type="ECO:0000256" key="1">
    <source>
        <dbReference type="SAM" id="Phobius"/>
    </source>
</evidence>
<name>A0A5B0P9R6_PUCGR</name>
<evidence type="ECO:0000313" key="5">
    <source>
        <dbReference type="Proteomes" id="UP000325313"/>
    </source>
</evidence>
<dbReference type="Proteomes" id="UP000324748">
    <property type="component" value="Unassembled WGS sequence"/>
</dbReference>
<evidence type="ECO:0000313" key="2">
    <source>
        <dbReference type="EMBL" id="KAA1097390.1"/>
    </source>
</evidence>
<gene>
    <name evidence="2" type="ORF">PGT21_004959</name>
    <name evidence="3" type="ORF">PGTUg99_034082</name>
</gene>
<accession>A0A5B0P9R6</accession>
<evidence type="ECO:0000313" key="3">
    <source>
        <dbReference type="EMBL" id="KAA1134259.1"/>
    </source>
</evidence>
<proteinExistence type="predicted"/>
<keyword evidence="4" id="KW-1185">Reference proteome</keyword>
<dbReference type="EMBL" id="VDEP01000069">
    <property type="protein sequence ID" value="KAA1134259.1"/>
    <property type="molecule type" value="Genomic_DNA"/>
</dbReference>
<dbReference type="EMBL" id="VSWC01000066">
    <property type="protein sequence ID" value="KAA1097390.1"/>
    <property type="molecule type" value="Genomic_DNA"/>
</dbReference>
<feature type="transmembrane region" description="Helical" evidence="1">
    <location>
        <begin position="6"/>
        <end position="27"/>
    </location>
</feature>
<sequence>MQPWVSSNAIIIITVLNSITTVILRIVNHSQYGDRFIFISSGTFYQDFCGGAVACIMSAALFGTLYPQQFLQVSLAVSFWFISSHSNICKPANVNP</sequence>
<keyword evidence="1" id="KW-0472">Membrane</keyword>
<dbReference type="AlphaFoldDB" id="A0A5B0P9R6"/>
<comment type="caution">
    <text evidence="2">The sequence shown here is derived from an EMBL/GenBank/DDBJ whole genome shotgun (WGS) entry which is preliminary data.</text>
</comment>
<keyword evidence="1" id="KW-1133">Transmembrane helix</keyword>
<dbReference type="Proteomes" id="UP000325313">
    <property type="component" value="Unassembled WGS sequence"/>
</dbReference>
<keyword evidence="1" id="KW-0812">Transmembrane</keyword>
<evidence type="ECO:0000313" key="4">
    <source>
        <dbReference type="Proteomes" id="UP000324748"/>
    </source>
</evidence>